<proteinExistence type="predicted"/>
<comment type="caution">
    <text evidence="1">The sequence shown here is derived from an EMBL/GenBank/DDBJ whole genome shotgun (WGS) entry which is preliminary data.</text>
</comment>
<evidence type="ECO:0000313" key="1">
    <source>
        <dbReference type="EMBL" id="PWK91596.1"/>
    </source>
</evidence>
<protein>
    <submittedName>
        <fullName evidence="1">Uncharacterized protein</fullName>
    </submittedName>
</protein>
<sequence>MLSHVEVTARVTVSPAAHFVWSNRVEYSHDCFVCRRVGRTVALQHGATQGVCHSSRGQLEWQDDLDDAGMHPAPIRITGFDTASDGGVETLRYRLSFWWSPFADLKRPGERGSELGDKPWVRVYYRVGCHTCRDSGVDDWVGEQKSLQSNMVWPVTSSCARCGTELVTMSGPPEINLVG</sequence>
<reference evidence="1 2" key="1">
    <citation type="submission" date="2018-05" db="EMBL/GenBank/DDBJ databases">
        <title>Genomic Encyclopedia of Type Strains, Phase IV (KMG-IV): sequencing the most valuable type-strain genomes for metagenomic binning, comparative biology and taxonomic classification.</title>
        <authorList>
            <person name="Goeker M."/>
        </authorList>
    </citation>
    <scope>NUCLEOTIDE SEQUENCE [LARGE SCALE GENOMIC DNA]</scope>
    <source>
        <strain evidence="1 2">DSM 45480</strain>
    </source>
</reference>
<dbReference type="AlphaFoldDB" id="A0A316IG67"/>
<name>A0A316IG67_9PSEU</name>
<organism evidence="1 2">
    <name type="scientific">Lentzea atacamensis</name>
    <dbReference type="NCBI Taxonomy" id="531938"/>
    <lineage>
        <taxon>Bacteria</taxon>
        <taxon>Bacillati</taxon>
        <taxon>Actinomycetota</taxon>
        <taxon>Actinomycetes</taxon>
        <taxon>Pseudonocardiales</taxon>
        <taxon>Pseudonocardiaceae</taxon>
        <taxon>Lentzea</taxon>
    </lineage>
</organism>
<dbReference type="Proteomes" id="UP000246005">
    <property type="component" value="Unassembled WGS sequence"/>
</dbReference>
<dbReference type="EMBL" id="QGHB01000001">
    <property type="protein sequence ID" value="PWK91596.1"/>
    <property type="molecule type" value="Genomic_DNA"/>
</dbReference>
<accession>A0A316IG67</accession>
<gene>
    <name evidence="1" type="ORF">C8D88_1011634</name>
</gene>
<evidence type="ECO:0000313" key="2">
    <source>
        <dbReference type="Proteomes" id="UP000246005"/>
    </source>
</evidence>